<dbReference type="Proteomes" id="UP000462435">
    <property type="component" value="Unassembled WGS sequence"/>
</dbReference>
<dbReference type="AlphaFoldDB" id="A0A7V8JVB7"/>
<comment type="caution">
    <text evidence="2">The sequence shown here is derived from an EMBL/GenBank/DDBJ whole genome shotgun (WGS) entry which is preliminary data.</text>
</comment>
<name>A0A7V8JVB7_9BURK</name>
<reference evidence="3" key="1">
    <citation type="journal article" date="2020" name="MBio">
        <title>Horizontal gene transfer to a defensive symbiont with a reduced genome amongst a multipartite beetle microbiome.</title>
        <authorList>
            <person name="Waterworth S.C."/>
            <person name="Florez L.V."/>
            <person name="Rees E.R."/>
            <person name="Hertweck C."/>
            <person name="Kaltenpoth M."/>
            <person name="Kwan J.C."/>
        </authorList>
    </citation>
    <scope>NUCLEOTIDE SEQUENCE [LARGE SCALE GENOMIC DNA]</scope>
</reference>
<protein>
    <submittedName>
        <fullName evidence="2">Uncharacterized protein</fullName>
    </submittedName>
</protein>
<sequence>MNEKNPSTPAARGDQNPVDLQRLDGDIVPPDGNPCCHSFFEAVQHGGSLVGQCNKCGFRPDPVEGDGQPAAEPAANARRVPVDANVLEQMARERPDECFLKGSGILKLTSGIRYLEGKIRELGGHVNPMLGEPSGHSFRQRPLPVQAFRLPPAGEPLGDDFEAWCSEVGFEDFTSERDETLAIETGAGTLVAEPGDWIVKGPLGDFVPCSHAAFPKLFEPLAPSPAA</sequence>
<feature type="region of interest" description="Disordered" evidence="1">
    <location>
        <begin position="1"/>
        <end position="26"/>
    </location>
</feature>
<gene>
    <name evidence="2" type="ORF">GAK35_01047</name>
</gene>
<evidence type="ECO:0000313" key="2">
    <source>
        <dbReference type="EMBL" id="KAF1046362.1"/>
    </source>
</evidence>
<proteinExistence type="predicted"/>
<evidence type="ECO:0000313" key="3">
    <source>
        <dbReference type="Proteomes" id="UP000462435"/>
    </source>
</evidence>
<organism evidence="2 3">
    <name type="scientific">Herbaspirillum frisingense</name>
    <dbReference type="NCBI Taxonomy" id="92645"/>
    <lineage>
        <taxon>Bacteria</taxon>
        <taxon>Pseudomonadati</taxon>
        <taxon>Pseudomonadota</taxon>
        <taxon>Betaproteobacteria</taxon>
        <taxon>Burkholderiales</taxon>
        <taxon>Oxalobacteraceae</taxon>
        <taxon>Herbaspirillum</taxon>
    </lineage>
</organism>
<evidence type="ECO:0000256" key="1">
    <source>
        <dbReference type="SAM" id="MobiDB-lite"/>
    </source>
</evidence>
<dbReference type="EMBL" id="WNDX01000021">
    <property type="protein sequence ID" value="KAF1046362.1"/>
    <property type="molecule type" value="Genomic_DNA"/>
</dbReference>
<accession>A0A7V8JVB7</accession>